<dbReference type="NCBIfam" id="TIGR02824">
    <property type="entry name" value="quinone_pig3"/>
    <property type="match status" value="1"/>
</dbReference>
<evidence type="ECO:0000256" key="1">
    <source>
        <dbReference type="ARBA" id="ARBA00022857"/>
    </source>
</evidence>
<dbReference type="PANTHER" id="PTHR48106:SF18">
    <property type="entry name" value="QUINONE OXIDOREDUCTASE PIG3"/>
    <property type="match status" value="1"/>
</dbReference>
<keyword evidence="2" id="KW-0560">Oxidoreductase</keyword>
<evidence type="ECO:0000259" key="3">
    <source>
        <dbReference type="SMART" id="SM00829"/>
    </source>
</evidence>
<accession>A0A251X6J7</accession>
<dbReference type="SMART" id="SM00829">
    <property type="entry name" value="PKS_ER"/>
    <property type="match status" value="1"/>
</dbReference>
<dbReference type="Proteomes" id="UP000194798">
    <property type="component" value="Unassembled WGS sequence"/>
</dbReference>
<evidence type="ECO:0000313" key="5">
    <source>
        <dbReference type="Proteomes" id="UP000194798"/>
    </source>
</evidence>
<keyword evidence="1" id="KW-0521">NADP</keyword>
<dbReference type="SUPFAM" id="SSF50129">
    <property type="entry name" value="GroES-like"/>
    <property type="match status" value="1"/>
</dbReference>
<sequence>MRAIVADGFGDEDRLRIGQVPRPQCSPEQVLVKVSAVGMNRADILQRRGLYAPPAGESSILGLETAGEIVAVGESVAHLTVGQRVFGLVGGGAYSEYVAMDAQLAVPTPDSLSDIEAAAVIEAFVTAHETLVELGQVQAGERVLIRAAGSGIGTTTVQMAIYLGAEVFATTGSADKVQKIRQLGVSAVIHDQTQDLAANIMALTHEQGIDVIQDVIGAREVNLHLNLLRAGGRLVMLALMAGHRTDISLARLLTHHVQIKGFILRTRPLAEKRVMVQRFVTHWLPLLADKTLRPIIDTVFDMENVAAAHRYMAQNKNVGKIVLQSFS</sequence>
<dbReference type="GO" id="GO:0016651">
    <property type="term" value="F:oxidoreductase activity, acting on NAD(P)H"/>
    <property type="evidence" value="ECO:0007669"/>
    <property type="project" value="TreeGrafter"/>
</dbReference>
<comment type="caution">
    <text evidence="4">The sequence shown here is derived from an EMBL/GenBank/DDBJ whole genome shotgun (WGS) entry which is preliminary data.</text>
</comment>
<dbReference type="InterPro" id="IPR013154">
    <property type="entry name" value="ADH-like_N"/>
</dbReference>
<dbReference type="InterPro" id="IPR014189">
    <property type="entry name" value="Quinone_OxRdtase_PIG3"/>
</dbReference>
<organism evidence="4 5">
    <name type="scientific">Thioflexithrix psekupsensis</name>
    <dbReference type="NCBI Taxonomy" id="1570016"/>
    <lineage>
        <taxon>Bacteria</taxon>
        <taxon>Pseudomonadati</taxon>
        <taxon>Pseudomonadota</taxon>
        <taxon>Gammaproteobacteria</taxon>
        <taxon>Thiotrichales</taxon>
        <taxon>Thioflexithrix</taxon>
    </lineage>
</organism>
<dbReference type="GO" id="GO:0070402">
    <property type="term" value="F:NADPH binding"/>
    <property type="evidence" value="ECO:0007669"/>
    <property type="project" value="TreeGrafter"/>
</dbReference>
<dbReference type="EMBL" id="MSLT01000018">
    <property type="protein sequence ID" value="OUD13366.1"/>
    <property type="molecule type" value="Genomic_DNA"/>
</dbReference>
<gene>
    <name evidence="4" type="ORF">TPSD3_11485</name>
</gene>
<dbReference type="InterPro" id="IPR011032">
    <property type="entry name" value="GroES-like_sf"/>
</dbReference>
<keyword evidence="5" id="KW-1185">Reference proteome</keyword>
<evidence type="ECO:0000256" key="2">
    <source>
        <dbReference type="ARBA" id="ARBA00023002"/>
    </source>
</evidence>
<evidence type="ECO:0000313" key="4">
    <source>
        <dbReference type="EMBL" id="OUD13366.1"/>
    </source>
</evidence>
<dbReference type="Pfam" id="PF00107">
    <property type="entry name" value="ADH_zinc_N"/>
    <property type="match status" value="1"/>
</dbReference>
<dbReference type="InterPro" id="IPR036291">
    <property type="entry name" value="NAD(P)-bd_dom_sf"/>
</dbReference>
<dbReference type="Pfam" id="PF08240">
    <property type="entry name" value="ADH_N"/>
    <property type="match status" value="1"/>
</dbReference>
<protein>
    <recommendedName>
        <fullName evidence="3">Enoyl reductase (ER) domain-containing protein</fullName>
    </recommendedName>
</protein>
<dbReference type="Gene3D" id="3.40.50.720">
    <property type="entry name" value="NAD(P)-binding Rossmann-like Domain"/>
    <property type="match status" value="1"/>
</dbReference>
<dbReference type="SUPFAM" id="SSF51735">
    <property type="entry name" value="NAD(P)-binding Rossmann-fold domains"/>
    <property type="match status" value="1"/>
</dbReference>
<name>A0A251X6J7_9GAMM</name>
<proteinExistence type="predicted"/>
<dbReference type="InterPro" id="IPR013149">
    <property type="entry name" value="ADH-like_C"/>
</dbReference>
<dbReference type="Gene3D" id="3.90.180.10">
    <property type="entry name" value="Medium-chain alcohol dehydrogenases, catalytic domain"/>
    <property type="match status" value="1"/>
</dbReference>
<dbReference type="CDD" id="cd05276">
    <property type="entry name" value="p53_inducible_oxidoreductase"/>
    <property type="match status" value="1"/>
</dbReference>
<dbReference type="PANTHER" id="PTHR48106">
    <property type="entry name" value="QUINONE OXIDOREDUCTASE PIG3-RELATED"/>
    <property type="match status" value="1"/>
</dbReference>
<dbReference type="AlphaFoldDB" id="A0A251X6J7"/>
<reference evidence="4 5" key="1">
    <citation type="submission" date="2016-12" db="EMBL/GenBank/DDBJ databases">
        <title>Thioflexothrix psekupsii D3 genome sequencing and assembly.</title>
        <authorList>
            <person name="Fomenkov A."/>
            <person name="Vincze T."/>
            <person name="Grabovich M."/>
            <person name="Anton B.P."/>
            <person name="Dubinina G."/>
            <person name="Orlova M."/>
            <person name="Belousova E."/>
            <person name="Roberts R.J."/>
        </authorList>
    </citation>
    <scope>NUCLEOTIDE SEQUENCE [LARGE SCALE GENOMIC DNA]</scope>
    <source>
        <strain evidence="4">D3</strain>
    </source>
</reference>
<dbReference type="InterPro" id="IPR020843">
    <property type="entry name" value="ER"/>
</dbReference>
<feature type="domain" description="Enoyl reductase (ER)" evidence="3">
    <location>
        <begin position="10"/>
        <end position="323"/>
    </location>
</feature>